<evidence type="ECO:0000313" key="3">
    <source>
        <dbReference type="Proteomes" id="UP000604046"/>
    </source>
</evidence>
<accession>A0A812URA1</accession>
<dbReference type="InterPro" id="IPR057494">
    <property type="entry name" value="Rossman_Mical"/>
</dbReference>
<dbReference type="InterPro" id="IPR036188">
    <property type="entry name" value="FAD/NAD-bd_sf"/>
</dbReference>
<dbReference type="EMBL" id="CAJNDS010002742">
    <property type="protein sequence ID" value="CAE7580784.1"/>
    <property type="molecule type" value="Genomic_DNA"/>
</dbReference>
<proteinExistence type="predicted"/>
<keyword evidence="3" id="KW-1185">Reference proteome</keyword>
<dbReference type="AlphaFoldDB" id="A0A812URA1"/>
<evidence type="ECO:0000259" key="1">
    <source>
        <dbReference type="Pfam" id="PF25413"/>
    </source>
</evidence>
<organism evidence="2 3">
    <name type="scientific">Symbiodinium natans</name>
    <dbReference type="NCBI Taxonomy" id="878477"/>
    <lineage>
        <taxon>Eukaryota</taxon>
        <taxon>Sar</taxon>
        <taxon>Alveolata</taxon>
        <taxon>Dinophyceae</taxon>
        <taxon>Suessiales</taxon>
        <taxon>Symbiodiniaceae</taxon>
        <taxon>Symbiodinium</taxon>
    </lineage>
</organism>
<dbReference type="Pfam" id="PF25413">
    <property type="entry name" value="Rossman_Mical"/>
    <property type="match status" value="1"/>
</dbReference>
<feature type="non-terminal residue" evidence="2">
    <location>
        <position position="342"/>
    </location>
</feature>
<dbReference type="Proteomes" id="UP000604046">
    <property type="component" value="Unassembled WGS sequence"/>
</dbReference>
<protein>
    <submittedName>
        <fullName evidence="2">Mical2 protein</fullName>
    </submittedName>
</protein>
<comment type="caution">
    <text evidence="2">The sequence shown here is derived from an EMBL/GenBank/DDBJ whole genome shotgun (WGS) entry which is preliminary data.</text>
</comment>
<dbReference type="OrthoDB" id="438855at2759"/>
<reference evidence="2" key="1">
    <citation type="submission" date="2021-02" db="EMBL/GenBank/DDBJ databases">
        <authorList>
            <person name="Dougan E. K."/>
            <person name="Rhodes N."/>
            <person name="Thang M."/>
            <person name="Chan C."/>
        </authorList>
    </citation>
    <scope>NUCLEOTIDE SEQUENCE</scope>
</reference>
<dbReference type="SUPFAM" id="SSF51905">
    <property type="entry name" value="FAD/NAD(P)-binding domain"/>
    <property type="match status" value="1"/>
</dbReference>
<feature type="domain" description="[F-actin]-monooxygenase MICAL1-3-like Rossman" evidence="1">
    <location>
        <begin position="125"/>
        <end position="229"/>
    </location>
</feature>
<dbReference type="Gene3D" id="3.50.50.60">
    <property type="entry name" value="FAD/NAD(P)-binding domain"/>
    <property type="match status" value="1"/>
</dbReference>
<gene>
    <name evidence="2" type="primary">Mical2</name>
    <name evidence="2" type="ORF">SNAT2548_LOCUS33137</name>
</gene>
<evidence type="ECO:0000313" key="2">
    <source>
        <dbReference type="EMBL" id="CAE7580784.1"/>
    </source>
</evidence>
<sequence length="342" mass="36765">MGREGVFAALGPDGLELMLGGPVGPLVPTRRANLAEDYCHIGISELQYLLLKCCLLLGVSVELGVEFRDTVHRPGEGWIAITEPPLVGPELAAHALVCCDGAASRIAAARGATTVSGGLGKEGQAIGVVANFVNGRSKAERDLRQFSWARQFNTSLFKSLKQKVGADLENIVYYRGEESHYMIMTPSKQCLVEKGCLHNAEQLDGAPLLHPSNVEIDNLKGLAQEVAQHFGLPTEFTPTQSVMVFDFSDTKRHDQALLFQEAPGADQPLPISLAGDALLEPFWPTGLGCIRGFLGAMDAVSCLGSFFVTGDRDQALRKAEAAYRALKSVDAQTKDMTLKPDA</sequence>
<name>A0A812URA1_9DINO</name>